<proteinExistence type="predicted"/>
<sequence>MKELWRTLHLSPSSVDCASVLLRCSALLFLHRYTL</sequence>
<feature type="non-terminal residue" evidence="1">
    <location>
        <position position="35"/>
    </location>
</feature>
<comment type="caution">
    <text evidence="1">The sequence shown here is derived from an EMBL/GenBank/DDBJ whole genome shotgun (WGS) entry which is preliminary data.</text>
</comment>
<evidence type="ECO:0000313" key="2">
    <source>
        <dbReference type="Proteomes" id="UP000265520"/>
    </source>
</evidence>
<evidence type="ECO:0000313" key="1">
    <source>
        <dbReference type="EMBL" id="MCI71376.1"/>
    </source>
</evidence>
<name>A0A392UG35_9FABA</name>
<reference evidence="1 2" key="1">
    <citation type="journal article" date="2018" name="Front. Plant Sci.">
        <title>Red Clover (Trifolium pratense) and Zigzag Clover (T. medium) - A Picture of Genomic Similarities and Differences.</title>
        <authorList>
            <person name="Dluhosova J."/>
            <person name="Istvanek J."/>
            <person name="Nedelnik J."/>
            <person name="Repkova J."/>
        </authorList>
    </citation>
    <scope>NUCLEOTIDE SEQUENCE [LARGE SCALE GENOMIC DNA]</scope>
    <source>
        <strain evidence="2">cv. 10/8</strain>
        <tissue evidence="1">Leaf</tissue>
    </source>
</reference>
<dbReference type="AlphaFoldDB" id="A0A392UG35"/>
<dbReference type="EMBL" id="LXQA010795205">
    <property type="protein sequence ID" value="MCI71376.1"/>
    <property type="molecule type" value="Genomic_DNA"/>
</dbReference>
<organism evidence="1 2">
    <name type="scientific">Trifolium medium</name>
    <dbReference type="NCBI Taxonomy" id="97028"/>
    <lineage>
        <taxon>Eukaryota</taxon>
        <taxon>Viridiplantae</taxon>
        <taxon>Streptophyta</taxon>
        <taxon>Embryophyta</taxon>
        <taxon>Tracheophyta</taxon>
        <taxon>Spermatophyta</taxon>
        <taxon>Magnoliopsida</taxon>
        <taxon>eudicotyledons</taxon>
        <taxon>Gunneridae</taxon>
        <taxon>Pentapetalae</taxon>
        <taxon>rosids</taxon>
        <taxon>fabids</taxon>
        <taxon>Fabales</taxon>
        <taxon>Fabaceae</taxon>
        <taxon>Papilionoideae</taxon>
        <taxon>50 kb inversion clade</taxon>
        <taxon>NPAAA clade</taxon>
        <taxon>Hologalegina</taxon>
        <taxon>IRL clade</taxon>
        <taxon>Trifolieae</taxon>
        <taxon>Trifolium</taxon>
    </lineage>
</organism>
<accession>A0A392UG35</accession>
<dbReference type="Proteomes" id="UP000265520">
    <property type="component" value="Unassembled WGS sequence"/>
</dbReference>
<protein>
    <submittedName>
        <fullName evidence="1">Uncharacterized protein</fullName>
    </submittedName>
</protein>
<keyword evidence="2" id="KW-1185">Reference proteome</keyword>